<evidence type="ECO:0000313" key="1">
    <source>
        <dbReference type="EMBL" id="KRY26299.1"/>
    </source>
</evidence>
<comment type="caution">
    <text evidence="1">The sequence shown here is derived from an EMBL/GenBank/DDBJ whole genome shotgun (WGS) entry which is preliminary data.</text>
</comment>
<dbReference type="OrthoDB" id="5920270at2759"/>
<gene>
    <name evidence="1" type="ORF">T03_17567</name>
</gene>
<keyword evidence="2" id="KW-1185">Reference proteome</keyword>
<dbReference type="EMBL" id="JYDI01001871">
    <property type="protein sequence ID" value="KRY26299.1"/>
    <property type="molecule type" value="Genomic_DNA"/>
</dbReference>
<proteinExistence type="predicted"/>
<accession>A0A0V1AN97</accession>
<dbReference type="AlphaFoldDB" id="A0A0V1AN97"/>
<protein>
    <submittedName>
        <fullName evidence="1">Uncharacterized protein</fullName>
    </submittedName>
</protein>
<organism evidence="1 2">
    <name type="scientific">Trichinella britovi</name>
    <name type="common">Parasitic roundworm</name>
    <dbReference type="NCBI Taxonomy" id="45882"/>
    <lineage>
        <taxon>Eukaryota</taxon>
        <taxon>Metazoa</taxon>
        <taxon>Ecdysozoa</taxon>
        <taxon>Nematoda</taxon>
        <taxon>Enoplea</taxon>
        <taxon>Dorylaimia</taxon>
        <taxon>Trichinellida</taxon>
        <taxon>Trichinellidae</taxon>
        <taxon>Trichinella</taxon>
    </lineage>
</organism>
<evidence type="ECO:0000313" key="2">
    <source>
        <dbReference type="Proteomes" id="UP000054653"/>
    </source>
</evidence>
<dbReference type="Proteomes" id="UP000054653">
    <property type="component" value="Unassembled WGS sequence"/>
</dbReference>
<sequence length="38" mass="4544">MGMKVLAAHERPIYAPWLLTRKKNNNSCEQEQNKDWKD</sequence>
<name>A0A0V1AN97_TRIBR</name>
<reference evidence="1 2" key="1">
    <citation type="submission" date="2015-01" db="EMBL/GenBank/DDBJ databases">
        <title>Evolution of Trichinella species and genotypes.</title>
        <authorList>
            <person name="Korhonen P.K."/>
            <person name="Edoardo P."/>
            <person name="Giuseppe L.R."/>
            <person name="Gasser R.B."/>
        </authorList>
    </citation>
    <scope>NUCLEOTIDE SEQUENCE [LARGE SCALE GENOMIC DNA]</scope>
    <source>
        <strain evidence="1">ISS120</strain>
    </source>
</reference>